<sequence length="460" mass="52142">MKTTIIVDNGASTIKYGTTQAKEEGNIKTIPNAVIRPKGDKTTYVGHEILQCRDFSSLHYRLPFEKGYLVDWDAEKAIWDTLFTTNFLGADPTTSSLLITEPYFNLPNLQEVYDQFIFEEYEFQSYYRCTPASLVPYGNLFDEPGMPSPECMLIVDAGFSFTHVVPMINGAIIWNAVKRIDVGGKLLTNHLKELVSFRQWNMMDETHLINDVKERCCYVSQNFKQELELCQEKPRKNPIVQEYILPDYSANRPGRLRKPEEPLHESWQILFMENERFSVPEILFRPDDIGLEQSGIAPTIAHSISLLPEDLQGMFWSNIGLIGGTTKFPGFRERLLSELRTLAPVECGVDIFQSQEPILEAYKAAQIFCRTPQFTHSLVTRAEYLESGSNACRRKFKDWRSTGTSSLPTQTTDGKGKESVRGKNTNASKSKDNGEDSDEPVAKKARGRVKSTAGSSARRK</sequence>
<evidence type="ECO:0000313" key="10">
    <source>
        <dbReference type="Proteomes" id="UP001385951"/>
    </source>
</evidence>
<name>A0AAW0FKJ8_9APHY</name>
<protein>
    <recommendedName>
        <fullName evidence="3">Actin-like protein ARP6</fullName>
    </recommendedName>
    <alternativeName>
        <fullName evidence="7">Actin-like protein arp6</fullName>
    </alternativeName>
</protein>
<evidence type="ECO:0000256" key="5">
    <source>
        <dbReference type="ARBA" id="ARBA00025222"/>
    </source>
</evidence>
<dbReference type="InterPro" id="IPR004000">
    <property type="entry name" value="Actin"/>
</dbReference>
<dbReference type="GO" id="GO:0005737">
    <property type="term" value="C:cytoplasm"/>
    <property type="evidence" value="ECO:0007669"/>
    <property type="project" value="UniProtKB-SubCell"/>
</dbReference>
<keyword evidence="4" id="KW-0963">Cytoplasm</keyword>
<comment type="function">
    <text evidence="5">Component of the SWR1 complex which mediates the ATP-dependent exchange of histone H2A for the H2A variant HZT1 leading to transcriptional regulation of selected genes by chromatin remodeling. Involved in chromosome stability.</text>
</comment>
<feature type="region of interest" description="Disordered" evidence="8">
    <location>
        <begin position="400"/>
        <end position="460"/>
    </location>
</feature>
<gene>
    <name evidence="9" type="ORF">QCA50_015377</name>
</gene>
<dbReference type="PANTHER" id="PTHR11937">
    <property type="entry name" value="ACTIN"/>
    <property type="match status" value="1"/>
</dbReference>
<feature type="compositionally biased region" description="Polar residues" evidence="8">
    <location>
        <begin position="401"/>
        <end position="413"/>
    </location>
</feature>
<keyword evidence="10" id="KW-1185">Reference proteome</keyword>
<dbReference type="SUPFAM" id="SSF53067">
    <property type="entry name" value="Actin-like ATPase domain"/>
    <property type="match status" value="2"/>
</dbReference>
<evidence type="ECO:0000256" key="4">
    <source>
        <dbReference type="ARBA" id="ARBA00022490"/>
    </source>
</evidence>
<dbReference type="CDD" id="cd10210">
    <property type="entry name" value="ASKHA_NBD_Arp6"/>
    <property type="match status" value="1"/>
</dbReference>
<evidence type="ECO:0000256" key="3">
    <source>
        <dbReference type="ARBA" id="ARBA00018633"/>
    </source>
</evidence>
<accession>A0AAW0FKJ8</accession>
<organism evidence="9 10">
    <name type="scientific">Cerrena zonata</name>
    <dbReference type="NCBI Taxonomy" id="2478898"/>
    <lineage>
        <taxon>Eukaryota</taxon>
        <taxon>Fungi</taxon>
        <taxon>Dikarya</taxon>
        <taxon>Basidiomycota</taxon>
        <taxon>Agaricomycotina</taxon>
        <taxon>Agaricomycetes</taxon>
        <taxon>Polyporales</taxon>
        <taxon>Cerrenaceae</taxon>
        <taxon>Cerrena</taxon>
    </lineage>
</organism>
<dbReference type="EMBL" id="JASBNA010000040">
    <property type="protein sequence ID" value="KAK7681643.1"/>
    <property type="molecule type" value="Genomic_DNA"/>
</dbReference>
<evidence type="ECO:0000256" key="7">
    <source>
        <dbReference type="ARBA" id="ARBA00073820"/>
    </source>
</evidence>
<evidence type="ECO:0000256" key="6">
    <source>
        <dbReference type="ARBA" id="ARBA00063309"/>
    </source>
</evidence>
<evidence type="ECO:0000256" key="2">
    <source>
        <dbReference type="ARBA" id="ARBA00005665"/>
    </source>
</evidence>
<comment type="similarity">
    <text evidence="2">Belongs to the actin family. ARP6 subfamily.</text>
</comment>
<dbReference type="Gene3D" id="3.90.640.10">
    <property type="entry name" value="Actin, Chain A, domain 4"/>
    <property type="match status" value="1"/>
</dbReference>
<dbReference type="Gene3D" id="2.30.36.70">
    <property type="entry name" value="Actin, Chain A, domain 2"/>
    <property type="match status" value="1"/>
</dbReference>
<dbReference type="InterPro" id="IPR043129">
    <property type="entry name" value="ATPase_NBD"/>
</dbReference>
<dbReference type="SMART" id="SM00268">
    <property type="entry name" value="ACTIN"/>
    <property type="match status" value="1"/>
</dbReference>
<evidence type="ECO:0000256" key="1">
    <source>
        <dbReference type="ARBA" id="ARBA00004496"/>
    </source>
</evidence>
<evidence type="ECO:0000313" key="9">
    <source>
        <dbReference type="EMBL" id="KAK7681643.1"/>
    </source>
</evidence>
<comment type="subunit">
    <text evidence="6">Component of the SWR1 chromatin remodeling complex.</text>
</comment>
<proteinExistence type="inferred from homology"/>
<dbReference type="Gene3D" id="3.30.420.40">
    <property type="match status" value="2"/>
</dbReference>
<dbReference type="AlphaFoldDB" id="A0AAW0FKJ8"/>
<dbReference type="FunFam" id="3.90.640.10:FF:000014">
    <property type="entry name" value="Putative actin-related protein 6"/>
    <property type="match status" value="1"/>
</dbReference>
<evidence type="ECO:0000256" key="8">
    <source>
        <dbReference type="SAM" id="MobiDB-lite"/>
    </source>
</evidence>
<dbReference type="GO" id="GO:0005634">
    <property type="term" value="C:nucleus"/>
    <property type="evidence" value="ECO:0007669"/>
    <property type="project" value="UniProtKB-ARBA"/>
</dbReference>
<dbReference type="Proteomes" id="UP001385951">
    <property type="component" value="Unassembled WGS sequence"/>
</dbReference>
<reference evidence="9 10" key="1">
    <citation type="submission" date="2022-09" db="EMBL/GenBank/DDBJ databases">
        <authorList>
            <person name="Palmer J.M."/>
        </authorList>
    </citation>
    <scope>NUCLEOTIDE SEQUENCE [LARGE SCALE GENOMIC DNA]</scope>
    <source>
        <strain evidence="9 10">DSM 7382</strain>
    </source>
</reference>
<comment type="subcellular location">
    <subcellularLocation>
        <location evidence="1">Cytoplasm</location>
    </subcellularLocation>
</comment>
<dbReference type="Pfam" id="PF00022">
    <property type="entry name" value="Actin"/>
    <property type="match status" value="1"/>
</dbReference>
<comment type="caution">
    <text evidence="9">The sequence shown here is derived from an EMBL/GenBank/DDBJ whole genome shotgun (WGS) entry which is preliminary data.</text>
</comment>